<dbReference type="GO" id="GO:0020037">
    <property type="term" value="F:heme binding"/>
    <property type="evidence" value="ECO:0007669"/>
    <property type="project" value="InterPro"/>
</dbReference>
<sequence>MNDSPSIPGPKPSPLLGNLPDLDRDKGIFGMVELARQYGPIYRLDLLGDELVVVTSQELVNELCDERRFDKKLHRALRNVRDFGGDGLFTADTEEPNWGKAHRILMPAFGPAALHRRCRLAR</sequence>
<dbReference type="InterPro" id="IPR036396">
    <property type="entry name" value="Cyt_P450_sf"/>
</dbReference>
<dbReference type="PANTHER" id="PTHR24301:SF2">
    <property type="entry name" value="THROMBOXANE-A SYNTHASE"/>
    <property type="match status" value="1"/>
</dbReference>
<evidence type="ECO:0000313" key="2">
    <source>
        <dbReference type="Proteomes" id="UP000612893"/>
    </source>
</evidence>
<dbReference type="PANTHER" id="PTHR24301">
    <property type="entry name" value="THROMBOXANE-A SYNTHASE"/>
    <property type="match status" value="1"/>
</dbReference>
<comment type="caution">
    <text evidence="1">The sequence shown here is derived from an EMBL/GenBank/DDBJ whole genome shotgun (WGS) entry which is preliminary data.</text>
</comment>
<keyword evidence="2" id="KW-1185">Reference proteome</keyword>
<reference evidence="1" key="1">
    <citation type="submission" date="2020-10" db="EMBL/GenBank/DDBJ databases">
        <title>Ca. Dormibacterota MAGs.</title>
        <authorList>
            <person name="Montgomery K."/>
        </authorList>
    </citation>
    <scope>NUCLEOTIDE SEQUENCE [LARGE SCALE GENOMIC DNA]</scope>
    <source>
        <strain evidence="1">SC8812_S17_10</strain>
    </source>
</reference>
<dbReference type="InterPro" id="IPR001128">
    <property type="entry name" value="Cyt_P450"/>
</dbReference>
<dbReference type="Pfam" id="PF00067">
    <property type="entry name" value="p450"/>
    <property type="match status" value="1"/>
</dbReference>
<gene>
    <name evidence="1" type="ORF">JF922_11095</name>
</gene>
<dbReference type="AlphaFoldDB" id="A0A934JZ81"/>
<dbReference type="GO" id="GO:0016705">
    <property type="term" value="F:oxidoreductase activity, acting on paired donors, with incorporation or reduction of molecular oxygen"/>
    <property type="evidence" value="ECO:0007669"/>
    <property type="project" value="InterPro"/>
</dbReference>
<dbReference type="GO" id="GO:0004497">
    <property type="term" value="F:monooxygenase activity"/>
    <property type="evidence" value="ECO:0007669"/>
    <property type="project" value="InterPro"/>
</dbReference>
<dbReference type="EMBL" id="JAEKNR010000118">
    <property type="protein sequence ID" value="MBJ7598616.1"/>
    <property type="molecule type" value="Genomic_DNA"/>
</dbReference>
<protein>
    <submittedName>
        <fullName evidence="1">Cytochrome P450</fullName>
    </submittedName>
</protein>
<dbReference type="GO" id="GO:0005506">
    <property type="term" value="F:iron ion binding"/>
    <property type="evidence" value="ECO:0007669"/>
    <property type="project" value="InterPro"/>
</dbReference>
<proteinExistence type="predicted"/>
<dbReference type="RefSeq" id="WP_338201765.1">
    <property type="nucleotide sequence ID" value="NZ_JAEKNR010000118.1"/>
</dbReference>
<accession>A0A934JZ81</accession>
<evidence type="ECO:0000313" key="1">
    <source>
        <dbReference type="EMBL" id="MBJ7598616.1"/>
    </source>
</evidence>
<dbReference type="Proteomes" id="UP000612893">
    <property type="component" value="Unassembled WGS sequence"/>
</dbReference>
<dbReference type="SUPFAM" id="SSF48264">
    <property type="entry name" value="Cytochrome P450"/>
    <property type="match status" value="1"/>
</dbReference>
<organism evidence="1 2">
    <name type="scientific">Candidatus Nephthysia bennettiae</name>
    <dbReference type="NCBI Taxonomy" id="3127016"/>
    <lineage>
        <taxon>Bacteria</taxon>
        <taxon>Bacillati</taxon>
        <taxon>Candidatus Dormiibacterota</taxon>
        <taxon>Candidatus Dormibacteria</taxon>
        <taxon>Candidatus Dormibacterales</taxon>
        <taxon>Candidatus Dormibacteraceae</taxon>
        <taxon>Candidatus Nephthysia</taxon>
    </lineage>
</organism>
<name>A0A934JZ81_9BACT</name>
<dbReference type="Gene3D" id="1.10.630.10">
    <property type="entry name" value="Cytochrome P450"/>
    <property type="match status" value="1"/>
</dbReference>